<evidence type="ECO:0000313" key="1">
    <source>
        <dbReference type="EMBL" id="TDT37708.1"/>
    </source>
</evidence>
<gene>
    <name evidence="1" type="ORF">DES49_2665</name>
</gene>
<evidence type="ECO:0000313" key="2">
    <source>
        <dbReference type="Proteomes" id="UP000295830"/>
    </source>
</evidence>
<name>A0A4V3EPF6_9GAMM</name>
<sequence length="31" mass="3513">MTISLAQKAMFRDHAPFKQETVVILLTSHAQ</sequence>
<dbReference type="EMBL" id="SOAX01000007">
    <property type="protein sequence ID" value="TDT37708.1"/>
    <property type="molecule type" value="Genomic_DNA"/>
</dbReference>
<dbReference type="Proteomes" id="UP000295830">
    <property type="component" value="Unassembled WGS sequence"/>
</dbReference>
<protein>
    <submittedName>
        <fullName evidence="1">Uncharacterized protein</fullName>
    </submittedName>
</protein>
<accession>A0A4V3EPF6</accession>
<dbReference type="AlphaFoldDB" id="A0A4V3EPF6"/>
<comment type="caution">
    <text evidence="1">The sequence shown here is derived from an EMBL/GenBank/DDBJ whole genome shotgun (WGS) entry which is preliminary data.</text>
</comment>
<reference evidence="1 2" key="1">
    <citation type="submission" date="2019-03" db="EMBL/GenBank/DDBJ databases">
        <title>Genomic Encyclopedia of Type Strains, Phase IV (KMG-IV): sequencing the most valuable type-strain genomes for metagenomic binning, comparative biology and taxonomic classification.</title>
        <authorList>
            <person name="Goeker M."/>
        </authorList>
    </citation>
    <scope>NUCLEOTIDE SEQUENCE [LARGE SCALE GENOMIC DNA]</scope>
    <source>
        <strain evidence="1 2">DSM 15505</strain>
    </source>
</reference>
<organism evidence="1 2">
    <name type="scientific">Halospina denitrificans</name>
    <dbReference type="NCBI Taxonomy" id="332522"/>
    <lineage>
        <taxon>Bacteria</taxon>
        <taxon>Pseudomonadati</taxon>
        <taxon>Pseudomonadota</taxon>
        <taxon>Gammaproteobacteria</taxon>
        <taxon>Halospina</taxon>
    </lineage>
</organism>
<proteinExistence type="predicted"/>
<keyword evidence="2" id="KW-1185">Reference proteome</keyword>